<keyword evidence="3" id="KW-1185">Reference proteome</keyword>
<organism evidence="2 3">
    <name type="scientific">Seminavis robusta</name>
    <dbReference type="NCBI Taxonomy" id="568900"/>
    <lineage>
        <taxon>Eukaryota</taxon>
        <taxon>Sar</taxon>
        <taxon>Stramenopiles</taxon>
        <taxon>Ochrophyta</taxon>
        <taxon>Bacillariophyta</taxon>
        <taxon>Bacillariophyceae</taxon>
        <taxon>Bacillariophycidae</taxon>
        <taxon>Naviculales</taxon>
        <taxon>Naviculaceae</taxon>
        <taxon>Seminavis</taxon>
    </lineage>
</organism>
<dbReference type="Proteomes" id="UP001153069">
    <property type="component" value="Unassembled WGS sequence"/>
</dbReference>
<protein>
    <submittedName>
        <fullName evidence="2">Uncharacterized protein</fullName>
    </submittedName>
</protein>
<comment type="caution">
    <text evidence="2">The sequence shown here is derived from an EMBL/GenBank/DDBJ whole genome shotgun (WGS) entry which is preliminary data.</text>
</comment>
<dbReference type="AlphaFoldDB" id="A0A9N8EJB0"/>
<feature type="signal peptide" evidence="1">
    <location>
        <begin position="1"/>
        <end position="18"/>
    </location>
</feature>
<evidence type="ECO:0000313" key="2">
    <source>
        <dbReference type="EMBL" id="CAB9521400.1"/>
    </source>
</evidence>
<evidence type="ECO:0000256" key="1">
    <source>
        <dbReference type="SAM" id="SignalP"/>
    </source>
</evidence>
<reference evidence="2" key="1">
    <citation type="submission" date="2020-06" db="EMBL/GenBank/DDBJ databases">
        <authorList>
            <consortium name="Plant Systems Biology data submission"/>
        </authorList>
    </citation>
    <scope>NUCLEOTIDE SEQUENCE</scope>
    <source>
        <strain evidence="2">D6</strain>
    </source>
</reference>
<dbReference type="EMBL" id="CAICTM010001189">
    <property type="protein sequence ID" value="CAB9521400.1"/>
    <property type="molecule type" value="Genomic_DNA"/>
</dbReference>
<accession>A0A9N8EJB0</accession>
<feature type="chain" id="PRO_5040172747" evidence="1">
    <location>
        <begin position="19"/>
        <end position="176"/>
    </location>
</feature>
<keyword evidence="1" id="KW-0732">Signal</keyword>
<proteinExistence type="predicted"/>
<evidence type="ECO:0000313" key="3">
    <source>
        <dbReference type="Proteomes" id="UP001153069"/>
    </source>
</evidence>
<name>A0A9N8EJB0_9STRA</name>
<gene>
    <name evidence="2" type="ORF">SEMRO_1191_G250940.1</name>
</gene>
<sequence length="176" mass="18461">MRLLCSVLLLCAVGAVSGQGQPVEAIYRPADGFYICPQPGNVCNVVGCDKGICSIINNGFDESTVDGRVVYTSRSPNADLSIAGGDDTTAIRCESSCTCQEIFRGVGCNVPGSEKLSEGILDGHGSNVMEYPKETPKEEPTKDSTLSVLNAESSAMNSLVLGGSAIFSVVAFLWQI</sequence>